<evidence type="ECO:0000256" key="4">
    <source>
        <dbReference type="SAM" id="MobiDB-lite"/>
    </source>
</evidence>
<dbReference type="GO" id="GO:0006357">
    <property type="term" value="P:regulation of transcription by RNA polymerase II"/>
    <property type="evidence" value="ECO:0007669"/>
    <property type="project" value="TreeGrafter"/>
</dbReference>
<name>A0A6L2PV55_COPFO</name>
<accession>A0A6L2PV55</accession>
<dbReference type="PROSITE" id="PS51011">
    <property type="entry name" value="ARID"/>
    <property type="match status" value="1"/>
</dbReference>
<keyword evidence="1" id="KW-0805">Transcription regulation</keyword>
<feature type="compositionally biased region" description="Low complexity" evidence="4">
    <location>
        <begin position="714"/>
        <end position="729"/>
    </location>
</feature>
<feature type="domain" description="ARID" evidence="5">
    <location>
        <begin position="222"/>
        <end position="314"/>
    </location>
</feature>
<evidence type="ECO:0000256" key="1">
    <source>
        <dbReference type="ARBA" id="ARBA00023015"/>
    </source>
</evidence>
<dbReference type="AlphaFoldDB" id="A0A6L2PV55"/>
<protein>
    <recommendedName>
        <fullName evidence="5">ARID domain-containing protein</fullName>
    </recommendedName>
</protein>
<evidence type="ECO:0000259" key="5">
    <source>
        <dbReference type="PROSITE" id="PS51011"/>
    </source>
</evidence>
<dbReference type="InParanoid" id="A0A6L2PV55"/>
<dbReference type="SMART" id="SM00501">
    <property type="entry name" value="BRIGHT"/>
    <property type="match status" value="1"/>
</dbReference>
<feature type="region of interest" description="Disordered" evidence="4">
    <location>
        <begin position="524"/>
        <end position="556"/>
    </location>
</feature>
<feature type="compositionally biased region" description="Polar residues" evidence="4">
    <location>
        <begin position="938"/>
        <end position="953"/>
    </location>
</feature>
<feature type="region of interest" description="Disordered" evidence="4">
    <location>
        <begin position="926"/>
        <end position="953"/>
    </location>
</feature>
<dbReference type="InterPro" id="IPR001606">
    <property type="entry name" value="ARID_dom"/>
</dbReference>
<feature type="compositionally biased region" description="Polar residues" evidence="4">
    <location>
        <begin position="759"/>
        <end position="769"/>
    </location>
</feature>
<dbReference type="Pfam" id="PF01388">
    <property type="entry name" value="ARID"/>
    <property type="match status" value="1"/>
</dbReference>
<keyword evidence="3" id="KW-0539">Nucleus</keyword>
<dbReference type="GO" id="GO:0005634">
    <property type="term" value="C:nucleus"/>
    <property type="evidence" value="ECO:0007669"/>
    <property type="project" value="TreeGrafter"/>
</dbReference>
<feature type="region of interest" description="Disordered" evidence="4">
    <location>
        <begin position="313"/>
        <end position="411"/>
    </location>
</feature>
<comment type="caution">
    <text evidence="6">The sequence shown here is derived from an EMBL/GenBank/DDBJ whole genome shotgun (WGS) entry which is preliminary data.</text>
</comment>
<evidence type="ECO:0000313" key="7">
    <source>
        <dbReference type="Proteomes" id="UP000502823"/>
    </source>
</evidence>
<feature type="compositionally biased region" description="Basic residues" evidence="4">
    <location>
        <begin position="158"/>
        <end position="168"/>
    </location>
</feature>
<feature type="compositionally biased region" description="Low complexity" evidence="4">
    <location>
        <begin position="577"/>
        <end position="591"/>
    </location>
</feature>
<feature type="region of interest" description="Disordered" evidence="4">
    <location>
        <begin position="157"/>
        <end position="222"/>
    </location>
</feature>
<dbReference type="EMBL" id="BLKM01000450">
    <property type="protein sequence ID" value="GFG33697.1"/>
    <property type="molecule type" value="Genomic_DNA"/>
</dbReference>
<feature type="region of interest" description="Disordered" evidence="4">
    <location>
        <begin position="709"/>
        <end position="822"/>
    </location>
</feature>
<dbReference type="OrthoDB" id="1938591at2759"/>
<feature type="compositionally biased region" description="Low complexity" evidence="4">
    <location>
        <begin position="169"/>
        <end position="197"/>
    </location>
</feature>
<sequence length="953" mass="103370">DEVLAISEKVVLRVEDLLDRIVEDAAWCRGLEAVWERDCLLQPTSEEDTNCQGRMLIDSALDFQDILKERDQIADDFDPEVSAVVVLSFPRYCRYRGIVKRLEGVASKWLKNALVVALGGFVVPCRNTRILFCKDTFDYPDLEGHELLCNHLAPNLKGRPRRKRKKRSLSPGGSESNESEESSLSTVSSTVKSKPTSSGGGRNGLRCNNLVQPRRSSRVNASPEEKEFLMKLHRFMKLRQTPIGRVPHLGFKEIDLYAFFSKVQKLGGYNVVTANRMWKPIYDDLGGHQGSTSAATCTRRHYERLLLPYERSVKNDETKERRRSKSVKNESGKVSPTSERTERHVKPPSCTVTSAPDNKNAVPSGGEKDRTPVFEGKTSSLRSVRTKPDKTVQDATNTSRPKDKENIPVSNLSEGLVIEVKQEPASAGSASDKPVPELIDLVSEQDSSSRIVKTSPVPTLKKRKLEILREGGLEVTAITPPVMTSATSIGSVTITADRRPSVIQHAAPVQSPVLGQVSITVTPDVTHMLGSPPTESNSAASTPSPSADCEPPSLHRSHVSVLDLKHPALQHLYTGSLSQVQSSTPSPSSSTDEWAPPRVTQSRSIYAHSESTVYGNPKDGIDSPPGLLYRKRSSVRPAPSSGEVLDLRVSNSRKPAVSISRVTSVPPPEFSTRNPVRSAHKTNGVSPFPIIDGRAVVGSNLEITVVDVPKPSPSLQHRQQQILEQQRSLQQHRKSLSIKPAPSNRPVSRNENGKHVPPQRNSSHTSSSAHLIVPNPYLSSAVGGNRKITPSEGPRSRQQQPNAAAPSPQSAPPTSSSMPYLPAGSPVFPGYLPQLSPVSGSSGVGSTSKSPSPYHLPLLDPMYYSALYGSHGLYSPNVAAAAAAAAFLSPLQMAAAPPLFAPSAEQLQLYKDLISHHQHGTLRYAQPGGGFLGLPRDGSTSITPVGQPTPTTK</sequence>
<reference evidence="7" key="1">
    <citation type="submission" date="2020-01" db="EMBL/GenBank/DDBJ databases">
        <title>Draft genome sequence of the Termite Coptotermes fromosanus.</title>
        <authorList>
            <person name="Itakura S."/>
            <person name="Yosikawa Y."/>
            <person name="Umezawa K."/>
        </authorList>
    </citation>
    <scope>NUCLEOTIDE SEQUENCE [LARGE SCALE GENOMIC DNA]</scope>
</reference>
<proteinExistence type="predicted"/>
<feature type="non-terminal residue" evidence="6">
    <location>
        <position position="1"/>
    </location>
</feature>
<feature type="compositionally biased region" description="Low complexity" evidence="4">
    <location>
        <begin position="531"/>
        <end position="547"/>
    </location>
</feature>
<dbReference type="CDD" id="cd16869">
    <property type="entry name" value="ARID_ARID5"/>
    <property type="match status" value="1"/>
</dbReference>
<dbReference type="InterPro" id="IPR051232">
    <property type="entry name" value="ARID/SWI1_ChromRemod"/>
</dbReference>
<feature type="region of interest" description="Disordered" evidence="4">
    <location>
        <begin position="658"/>
        <end position="682"/>
    </location>
</feature>
<dbReference type="SUPFAM" id="SSF46774">
    <property type="entry name" value="ARID-like"/>
    <property type="match status" value="1"/>
</dbReference>
<evidence type="ECO:0000256" key="3">
    <source>
        <dbReference type="ARBA" id="ARBA00023242"/>
    </source>
</evidence>
<dbReference type="InterPro" id="IPR036431">
    <property type="entry name" value="ARID_dom_sf"/>
</dbReference>
<dbReference type="Gene3D" id="1.10.150.60">
    <property type="entry name" value="ARID DNA-binding domain"/>
    <property type="match status" value="1"/>
</dbReference>
<evidence type="ECO:0000256" key="2">
    <source>
        <dbReference type="ARBA" id="ARBA00023163"/>
    </source>
</evidence>
<organism evidence="6 7">
    <name type="scientific">Coptotermes formosanus</name>
    <name type="common">Formosan subterranean termite</name>
    <dbReference type="NCBI Taxonomy" id="36987"/>
    <lineage>
        <taxon>Eukaryota</taxon>
        <taxon>Metazoa</taxon>
        <taxon>Ecdysozoa</taxon>
        <taxon>Arthropoda</taxon>
        <taxon>Hexapoda</taxon>
        <taxon>Insecta</taxon>
        <taxon>Pterygota</taxon>
        <taxon>Neoptera</taxon>
        <taxon>Polyneoptera</taxon>
        <taxon>Dictyoptera</taxon>
        <taxon>Blattodea</taxon>
        <taxon>Blattoidea</taxon>
        <taxon>Termitoidae</taxon>
        <taxon>Rhinotermitidae</taxon>
        <taxon>Coptotermes</taxon>
    </lineage>
</organism>
<gene>
    <name evidence="6" type="ORF">Cfor_02440</name>
</gene>
<dbReference type="SMART" id="SM01014">
    <property type="entry name" value="ARID"/>
    <property type="match status" value="1"/>
</dbReference>
<feature type="compositionally biased region" description="Polar residues" evidence="4">
    <location>
        <begin position="671"/>
        <end position="682"/>
    </location>
</feature>
<feature type="compositionally biased region" description="Low complexity" evidence="4">
    <location>
        <begin position="796"/>
        <end position="817"/>
    </location>
</feature>
<keyword evidence="2" id="KW-0804">Transcription</keyword>
<dbReference type="GO" id="GO:0000976">
    <property type="term" value="F:transcription cis-regulatory region binding"/>
    <property type="evidence" value="ECO:0007669"/>
    <property type="project" value="TreeGrafter"/>
</dbReference>
<keyword evidence="7" id="KW-1185">Reference proteome</keyword>
<dbReference type="PANTHER" id="PTHR13964">
    <property type="entry name" value="RBP-RELATED"/>
    <property type="match status" value="1"/>
</dbReference>
<dbReference type="PANTHER" id="PTHR13964:SF44">
    <property type="entry name" value="ARID DOMAIN-CONTAINING PROTEIN"/>
    <property type="match status" value="1"/>
</dbReference>
<dbReference type="Proteomes" id="UP000502823">
    <property type="component" value="Unassembled WGS sequence"/>
</dbReference>
<evidence type="ECO:0000313" key="6">
    <source>
        <dbReference type="EMBL" id="GFG33697.1"/>
    </source>
</evidence>
<feature type="region of interest" description="Disordered" evidence="4">
    <location>
        <begin position="577"/>
        <end position="600"/>
    </location>
</feature>